<dbReference type="OrthoDB" id="2394218at2759"/>
<dbReference type="PANTHER" id="PTHR24203">
    <property type="entry name" value="ANKYRIN REPEAT FAMILY PROTEIN"/>
    <property type="match status" value="1"/>
</dbReference>
<evidence type="ECO:0008006" key="7">
    <source>
        <dbReference type="Google" id="ProtNLM"/>
    </source>
</evidence>
<dbReference type="PROSITE" id="PS50088">
    <property type="entry name" value="ANK_REPEAT"/>
    <property type="match status" value="4"/>
</dbReference>
<dbReference type="SMART" id="SM00248">
    <property type="entry name" value="ANK"/>
    <property type="match status" value="5"/>
</dbReference>
<comment type="caution">
    <text evidence="5">The sequence shown here is derived from an EMBL/GenBank/DDBJ whole genome shotgun (WGS) entry which is preliminary data.</text>
</comment>
<dbReference type="PRINTS" id="PR01415">
    <property type="entry name" value="ANKYRIN"/>
</dbReference>
<evidence type="ECO:0000313" key="6">
    <source>
        <dbReference type="Proteomes" id="UP000750502"/>
    </source>
</evidence>
<keyword evidence="1" id="KW-0677">Repeat</keyword>
<gene>
    <name evidence="5" type="ORF">H9Q72_013450</name>
</gene>
<reference evidence="5" key="1">
    <citation type="journal article" date="2020" name="bioRxiv">
        <title>Historical genomics reveals the evolutionary mechanisms behind multiple outbreaks of the host-specific coffee wilt pathogen Fusarium xylarioides.</title>
        <authorList>
            <person name="Peck D."/>
            <person name="Nowell R.W."/>
            <person name="Flood J."/>
            <person name="Ryan M.J."/>
            <person name="Barraclough T.G."/>
        </authorList>
    </citation>
    <scope>NUCLEOTIDE SEQUENCE</scope>
    <source>
        <strain evidence="5">IMI 127659i</strain>
    </source>
</reference>
<dbReference type="SUPFAM" id="SSF48403">
    <property type="entry name" value="Ankyrin repeat"/>
    <property type="match status" value="2"/>
</dbReference>
<dbReference type="Gene3D" id="1.25.40.20">
    <property type="entry name" value="Ankyrin repeat-containing domain"/>
    <property type="match status" value="2"/>
</dbReference>
<dbReference type="Gene3D" id="3.90.640.10">
    <property type="entry name" value="Actin, Chain A, domain 4"/>
    <property type="match status" value="1"/>
</dbReference>
<name>A0A9P7HF46_9HYPO</name>
<dbReference type="Pfam" id="PF00023">
    <property type="entry name" value="Ank"/>
    <property type="match status" value="1"/>
</dbReference>
<keyword evidence="2 3" id="KW-0040">ANK repeat</keyword>
<evidence type="ECO:0000256" key="2">
    <source>
        <dbReference type="ARBA" id="ARBA00023043"/>
    </source>
</evidence>
<evidence type="ECO:0000256" key="1">
    <source>
        <dbReference type="ARBA" id="ARBA00022737"/>
    </source>
</evidence>
<evidence type="ECO:0000313" key="5">
    <source>
        <dbReference type="EMBL" id="KAG5758412.1"/>
    </source>
</evidence>
<dbReference type="Pfam" id="PF12796">
    <property type="entry name" value="Ank_2"/>
    <property type="match status" value="1"/>
</dbReference>
<evidence type="ECO:0000256" key="4">
    <source>
        <dbReference type="SAM" id="MobiDB-lite"/>
    </source>
</evidence>
<dbReference type="Gene3D" id="3.30.420.40">
    <property type="match status" value="2"/>
</dbReference>
<sequence length="891" mass="99394">MLPEQTWDESKVKFLFSYPTTWDQETKDRFSTTIEEAGYKKWRDQASLLSLDEVEASTLHYFNGASEHTLPKPDDYILVADIGGGTSDVSINKVVDITGREARLLPMVADEGRYIGSTQIDDQFKDKLRPILMDSYRERLRDRIGGQQLDAVAETYVDAAVLHLEYNYTYVLQKHNYGQVEGRLQRPTFPLIFPDPFSTEGKAITPIQEAIHREGFFENAFNEQCSKIWNQCKLQMEELEKMHGESSGQIVKHVVLAGGLGSSRYIMAKLSQEFAKYAETREASPPNVVQIRDAEIAVCQGLVHGELRNLHGDSIWVYPAAASYGIQKAGNKNDIKWFLRHGDELNVPYDITIERHVDIAQAKTLDLQLVKVMKPPPTGLIIKGADKEAWNQLAVPVGDMSQWVKDLLPSDLKARHRFSKKATLVIKAKLSRGLITLILEYGKRQLSEKLFILESWHKDPRICEKGKAAPKSKAWKFNMSTSDKIAAGSLGVAIICGIIMAVNQFRKKPEPVQVSVIDQKPDTKDGQDGNLNVESQNDIGNSSAAYNGGGTALHSAAQPGHDLALAVTPLLQRGADPNIAAADGWTPLLWAVNQMTKPGNYGEAVLKALLDASLTDVNRVSTISSSNTSRLILAIKVRIQRAVQLFTDHGADIRIPVEHDGQRITPVVQSAACHSPEEVEILWHLLADASSKEKMAEDVSLAHIAALHGHSNSLRLVLEYGADANAADVEGRTPLHLAARHSHPECISLLLAHGADVKAKANDRSTPLHEAASNADEECVRLLLDAGADMLVRCDRGRMQSPIDIMREKLRMEEDEDVQERYLWILTIMIERLAERDPRVGEVSQDRREGWSIEALQQFCVPDEEERPRRPTVAELRERYEPKFSTEAGKH</sequence>
<dbReference type="InterPro" id="IPR036770">
    <property type="entry name" value="Ankyrin_rpt-contain_sf"/>
</dbReference>
<evidence type="ECO:0000256" key="3">
    <source>
        <dbReference type="PROSITE-ProRule" id="PRU00023"/>
    </source>
</evidence>
<dbReference type="EMBL" id="JADFTT010000832">
    <property type="protein sequence ID" value="KAG5758412.1"/>
    <property type="molecule type" value="Genomic_DNA"/>
</dbReference>
<protein>
    <recommendedName>
        <fullName evidence="7">Ankyrin repeat protein</fullName>
    </recommendedName>
</protein>
<proteinExistence type="predicted"/>
<dbReference type="CDD" id="cd10170">
    <property type="entry name" value="ASKHA_NBD_HSP70"/>
    <property type="match status" value="1"/>
</dbReference>
<reference evidence="5" key="2">
    <citation type="submission" date="2020-10" db="EMBL/GenBank/DDBJ databases">
        <authorList>
            <person name="Peck L.D."/>
            <person name="Nowell R.W."/>
            <person name="Flood J."/>
            <person name="Ryan M.J."/>
            <person name="Barraclough T.G."/>
        </authorList>
    </citation>
    <scope>NUCLEOTIDE SEQUENCE</scope>
    <source>
        <strain evidence="5">IMI 127659i</strain>
    </source>
</reference>
<dbReference type="Proteomes" id="UP000750502">
    <property type="component" value="Unassembled WGS sequence"/>
</dbReference>
<feature type="compositionally biased region" description="Basic and acidic residues" evidence="4">
    <location>
        <begin position="875"/>
        <end position="891"/>
    </location>
</feature>
<feature type="region of interest" description="Disordered" evidence="4">
    <location>
        <begin position="862"/>
        <end position="891"/>
    </location>
</feature>
<feature type="repeat" description="ANK" evidence="3">
    <location>
        <begin position="763"/>
        <end position="795"/>
    </location>
</feature>
<feature type="repeat" description="ANK" evidence="3">
    <location>
        <begin position="697"/>
        <end position="729"/>
    </location>
</feature>
<keyword evidence="6" id="KW-1185">Reference proteome</keyword>
<feature type="repeat" description="ANK" evidence="3">
    <location>
        <begin position="730"/>
        <end position="762"/>
    </location>
</feature>
<dbReference type="PROSITE" id="PS50297">
    <property type="entry name" value="ANK_REP_REGION"/>
    <property type="match status" value="4"/>
</dbReference>
<feature type="region of interest" description="Disordered" evidence="4">
    <location>
        <begin position="518"/>
        <end position="540"/>
    </location>
</feature>
<dbReference type="InterPro" id="IPR002110">
    <property type="entry name" value="Ankyrin_rpt"/>
</dbReference>
<dbReference type="SUPFAM" id="SSF53067">
    <property type="entry name" value="Actin-like ATPase domain"/>
    <property type="match status" value="1"/>
</dbReference>
<accession>A0A9P7HF46</accession>
<dbReference type="InterPro" id="IPR043129">
    <property type="entry name" value="ATPase_NBD"/>
</dbReference>
<feature type="compositionally biased region" description="Polar residues" evidence="4">
    <location>
        <begin position="529"/>
        <end position="540"/>
    </location>
</feature>
<feature type="repeat" description="ANK" evidence="3">
    <location>
        <begin position="548"/>
        <end position="582"/>
    </location>
</feature>
<dbReference type="AlphaFoldDB" id="A0A9P7HF46"/>
<organism evidence="5 6">
    <name type="scientific">Fusarium xylarioides</name>
    <dbReference type="NCBI Taxonomy" id="221167"/>
    <lineage>
        <taxon>Eukaryota</taxon>
        <taxon>Fungi</taxon>
        <taxon>Dikarya</taxon>
        <taxon>Ascomycota</taxon>
        <taxon>Pezizomycotina</taxon>
        <taxon>Sordariomycetes</taxon>
        <taxon>Hypocreomycetidae</taxon>
        <taxon>Hypocreales</taxon>
        <taxon>Nectriaceae</taxon>
        <taxon>Fusarium</taxon>
        <taxon>Fusarium fujikuroi species complex</taxon>
    </lineage>
</organism>
<dbReference type="PANTHER" id="PTHR24203:SF45">
    <property type="entry name" value="ANKYRIN REPEAT DOMAIN 6"/>
    <property type="match status" value="1"/>
</dbReference>